<keyword evidence="2" id="KW-0675">Receptor</keyword>
<keyword evidence="1" id="KW-1133">Transmembrane helix</keyword>
<reference evidence="2" key="1">
    <citation type="journal article" date="2015" name="Sci. Rep.">
        <title>Tissue- and time-dependent transcription in Ixodes ricinus salivary glands and midguts when blood feeding on the vertebrate host.</title>
        <authorList>
            <person name="Kotsyfakis M."/>
            <person name="Schwarz A."/>
            <person name="Erhart J."/>
            <person name="Ribeiro J.M."/>
        </authorList>
    </citation>
    <scope>NUCLEOTIDE SEQUENCE</scope>
    <source>
        <tissue evidence="2">Salivary gland and midgut</tissue>
    </source>
</reference>
<proteinExistence type="evidence at transcript level"/>
<accession>V5GWI7</accession>
<protein>
    <submittedName>
        <fullName evidence="2">Putative vitellogenin receptor</fullName>
    </submittedName>
</protein>
<evidence type="ECO:0000256" key="1">
    <source>
        <dbReference type="SAM" id="Phobius"/>
    </source>
</evidence>
<feature type="transmembrane region" description="Helical" evidence="1">
    <location>
        <begin position="6"/>
        <end position="23"/>
    </location>
</feature>
<keyword evidence="1" id="KW-0812">Transmembrane</keyword>
<keyword evidence="1" id="KW-0472">Membrane</keyword>
<organism evidence="2">
    <name type="scientific">Ixodes ricinus</name>
    <name type="common">Common tick</name>
    <name type="synonym">Acarus ricinus</name>
    <dbReference type="NCBI Taxonomy" id="34613"/>
    <lineage>
        <taxon>Eukaryota</taxon>
        <taxon>Metazoa</taxon>
        <taxon>Ecdysozoa</taxon>
        <taxon>Arthropoda</taxon>
        <taxon>Chelicerata</taxon>
        <taxon>Arachnida</taxon>
        <taxon>Acari</taxon>
        <taxon>Parasitiformes</taxon>
        <taxon>Ixodida</taxon>
        <taxon>Ixodoidea</taxon>
        <taxon>Ixodidae</taxon>
        <taxon>Ixodinae</taxon>
        <taxon>Ixodes</taxon>
    </lineage>
</organism>
<name>V5GWI7_IXORI</name>
<sequence length="133" mass="15115">MWLASVLIFILCVALLAFGYLFYRRNRHKLSAIDFTVGFKTPTFAAKDDGLLENEHPIAEDYHVVAASQPGFKNPLFLDGHKSHLLTENGEFQRWSSNESVASSVGRDDSKTTLAATEEEMKQKKQVFFFRKV</sequence>
<dbReference type="EMBL" id="GANP01015979">
    <property type="protein sequence ID" value="JAB68489.1"/>
    <property type="molecule type" value="mRNA"/>
</dbReference>
<evidence type="ECO:0000313" key="2">
    <source>
        <dbReference type="EMBL" id="JAB68489.1"/>
    </source>
</evidence>
<dbReference type="AlphaFoldDB" id="V5GWI7"/>